<evidence type="ECO:0000256" key="1">
    <source>
        <dbReference type="PROSITE-ProRule" id="PRU00169"/>
    </source>
</evidence>
<dbReference type="SUPFAM" id="SSF52172">
    <property type="entry name" value="CheY-like"/>
    <property type="match status" value="1"/>
</dbReference>
<dbReference type="NCBIfam" id="TIGR00254">
    <property type="entry name" value="GGDEF"/>
    <property type="match status" value="1"/>
</dbReference>
<dbReference type="Pfam" id="PF08448">
    <property type="entry name" value="PAS_4"/>
    <property type="match status" value="1"/>
</dbReference>
<dbReference type="PROSITE" id="PS50113">
    <property type="entry name" value="PAC"/>
    <property type="match status" value="1"/>
</dbReference>
<evidence type="ECO:0000313" key="9">
    <source>
        <dbReference type="Proteomes" id="UP001319827"/>
    </source>
</evidence>
<dbReference type="SUPFAM" id="SSF141868">
    <property type="entry name" value="EAL domain-like"/>
    <property type="match status" value="1"/>
</dbReference>
<feature type="domain" description="PAS" evidence="4">
    <location>
        <begin position="225"/>
        <end position="295"/>
    </location>
</feature>
<dbReference type="Gene3D" id="3.20.20.450">
    <property type="entry name" value="EAL domain"/>
    <property type="match status" value="1"/>
</dbReference>
<protein>
    <recommendedName>
        <fullName evidence="10">Response regulator receiver modulated diguanylate cyclase/phosphodiesterase with PAS/PAC sensor(S)</fullName>
    </recommendedName>
</protein>
<evidence type="ECO:0008006" key="10">
    <source>
        <dbReference type="Google" id="ProtNLM"/>
    </source>
</evidence>
<dbReference type="EMBL" id="AP024355">
    <property type="protein sequence ID" value="BCR03123.1"/>
    <property type="molecule type" value="Genomic_DNA"/>
</dbReference>
<dbReference type="InterPro" id="IPR029787">
    <property type="entry name" value="Nucleotide_cyclase"/>
</dbReference>
<dbReference type="PANTHER" id="PTHR44757:SF2">
    <property type="entry name" value="BIOFILM ARCHITECTURE MAINTENANCE PROTEIN MBAA"/>
    <property type="match status" value="1"/>
</dbReference>
<proteinExistence type="predicted"/>
<dbReference type="CDD" id="cd01948">
    <property type="entry name" value="EAL"/>
    <property type="match status" value="1"/>
</dbReference>
<dbReference type="PROSITE" id="PS50887">
    <property type="entry name" value="GGDEF"/>
    <property type="match status" value="1"/>
</dbReference>
<dbReference type="InterPro" id="IPR000700">
    <property type="entry name" value="PAS-assoc_C"/>
</dbReference>
<dbReference type="PROSITE" id="PS50883">
    <property type="entry name" value="EAL"/>
    <property type="match status" value="1"/>
</dbReference>
<dbReference type="InterPro" id="IPR035965">
    <property type="entry name" value="PAS-like_dom_sf"/>
</dbReference>
<dbReference type="SUPFAM" id="SSF55073">
    <property type="entry name" value="Nucleotide cyclase"/>
    <property type="match status" value="1"/>
</dbReference>
<evidence type="ECO:0000259" key="3">
    <source>
        <dbReference type="PROSITE" id="PS50110"/>
    </source>
</evidence>
<evidence type="ECO:0000259" key="5">
    <source>
        <dbReference type="PROSITE" id="PS50113"/>
    </source>
</evidence>
<evidence type="ECO:0000313" key="8">
    <source>
        <dbReference type="EMBL" id="BCR03123.1"/>
    </source>
</evidence>
<feature type="domain" description="PAC" evidence="5">
    <location>
        <begin position="296"/>
        <end position="350"/>
    </location>
</feature>
<dbReference type="InterPro" id="IPR035919">
    <property type="entry name" value="EAL_sf"/>
</dbReference>
<feature type="coiled-coil region" evidence="2">
    <location>
        <begin position="183"/>
        <end position="214"/>
    </location>
</feature>
<dbReference type="NCBIfam" id="TIGR00229">
    <property type="entry name" value="sensory_box"/>
    <property type="match status" value="1"/>
</dbReference>
<dbReference type="InterPro" id="IPR052155">
    <property type="entry name" value="Biofilm_reg_signaling"/>
</dbReference>
<keyword evidence="9" id="KW-1185">Reference proteome</keyword>
<feature type="domain" description="GGDEF" evidence="7">
    <location>
        <begin position="382"/>
        <end position="515"/>
    </location>
</feature>
<evidence type="ECO:0000259" key="6">
    <source>
        <dbReference type="PROSITE" id="PS50883"/>
    </source>
</evidence>
<dbReference type="CDD" id="cd01949">
    <property type="entry name" value="GGDEF"/>
    <property type="match status" value="1"/>
</dbReference>
<organism evidence="8 9">
    <name type="scientific">Desulfuromonas versatilis</name>
    <dbReference type="NCBI Taxonomy" id="2802975"/>
    <lineage>
        <taxon>Bacteria</taxon>
        <taxon>Pseudomonadati</taxon>
        <taxon>Thermodesulfobacteriota</taxon>
        <taxon>Desulfuromonadia</taxon>
        <taxon>Desulfuromonadales</taxon>
        <taxon>Desulfuromonadaceae</taxon>
        <taxon>Desulfuromonas</taxon>
    </lineage>
</organism>
<dbReference type="CDD" id="cd00130">
    <property type="entry name" value="PAS"/>
    <property type="match status" value="1"/>
</dbReference>
<dbReference type="PROSITE" id="PS50110">
    <property type="entry name" value="RESPONSE_REGULATORY"/>
    <property type="match status" value="1"/>
</dbReference>
<dbReference type="SUPFAM" id="SSF55785">
    <property type="entry name" value="PYP-like sensor domain (PAS domain)"/>
    <property type="match status" value="1"/>
</dbReference>
<gene>
    <name evidence="8" type="ORF">DESUT3_01920</name>
</gene>
<dbReference type="InterPro" id="IPR001633">
    <property type="entry name" value="EAL_dom"/>
</dbReference>
<dbReference type="Gene3D" id="3.40.50.2300">
    <property type="match status" value="1"/>
</dbReference>
<dbReference type="Pfam" id="PF00563">
    <property type="entry name" value="EAL"/>
    <property type="match status" value="1"/>
</dbReference>
<accession>A0ABN6DSF8</accession>
<evidence type="ECO:0000259" key="7">
    <source>
        <dbReference type="PROSITE" id="PS50887"/>
    </source>
</evidence>
<dbReference type="SMART" id="SM00267">
    <property type="entry name" value="GGDEF"/>
    <property type="match status" value="1"/>
</dbReference>
<dbReference type="SMART" id="SM00448">
    <property type="entry name" value="REC"/>
    <property type="match status" value="1"/>
</dbReference>
<dbReference type="RefSeq" id="WP_221250601.1">
    <property type="nucleotide sequence ID" value="NZ_AP024355.1"/>
</dbReference>
<feature type="modified residue" description="4-aspartylphosphate" evidence="1">
    <location>
        <position position="65"/>
    </location>
</feature>
<name>A0ABN6DSF8_9BACT</name>
<keyword evidence="1" id="KW-0597">Phosphoprotein</keyword>
<reference evidence="8 9" key="2">
    <citation type="journal article" date="2021" name="Int. J. Syst. Evol. Microbiol.">
        <title>Isolation and Polyphasic Characterization of Desulfuromonas versatilis sp. Nov., an Electrogenic Bacteria Capable of Versatile Metabolism Isolated from a Graphene Oxide-Reducing Enrichment Culture.</title>
        <authorList>
            <person name="Xie L."/>
            <person name="Yoshida N."/>
            <person name="Ishii S."/>
            <person name="Meng L."/>
        </authorList>
    </citation>
    <scope>NUCLEOTIDE SEQUENCE [LARGE SCALE GENOMIC DNA]</scope>
    <source>
        <strain evidence="8 9">NIT-T3</strain>
    </source>
</reference>
<feature type="domain" description="EAL" evidence="6">
    <location>
        <begin position="524"/>
        <end position="778"/>
    </location>
</feature>
<dbReference type="PANTHER" id="PTHR44757">
    <property type="entry name" value="DIGUANYLATE CYCLASE DGCP"/>
    <property type="match status" value="1"/>
</dbReference>
<dbReference type="InterPro" id="IPR011006">
    <property type="entry name" value="CheY-like_superfamily"/>
</dbReference>
<keyword evidence="2" id="KW-0175">Coiled coil</keyword>
<sequence length="784" mass="88230">MNLQGEDNFVTGKTGHLLIVEDSPTQAAQLSHVLESNGFEVRRAGNGKEALLAMQQARPQMVISDILMPEMDGYELCRQMRRDPDLMTIPIILLTTLHDPTDIIKSLECGANNFLIKPYDDQQLLYRISQLVSNIQLRSRIQVENYIKVHFREKNYLITADRLQILDLLLSTYETAYQQNLELLQARDQLKSFNERLELQVEQRTAALQAEIQEREKAQVQAHNAYTELDQIFNCAADGMWVINRDYQVQRINDEMAHLAGFAQSEMLGKKCFEVFPSAECHTAQCALARVMNKEKHVHRETLKQSRKGRKIPVIATAAPLPDPQGNILGIVENIKDVTDFRRLENQLAYLTNYDHLTGLPNRNLLNDRLRVALAESRRSGGVLGLMFIDLDQFQKVTDSLGHPAGDRLLKAVAERLEHLLRAGDTLARPGGDEFILLLSDIDQVEDVIYIAHKILQTLSTPLELDGTEIFITASLGIAMSPDDGELPETLLKNADTALNRAKFDGGNTYRFFSREMNLEAVERLALESSLRRALNKRELFLEYQPQVEMASRRVIGMEALVRWQHPELGRVAPARFIPLAEQSGIISAIGEWVLRTACAQAEAWRQAGLPAMKVAVNVSGRQLVNPDLVDMVAAVLEQTGLDPGLLELELTESSAMKNAEETIAMFRELKRLGVSLAIDDFGTGYSSLSYLKKFPLDRIKVDRSFVMDITTDSDDAALVKTVIDLAHNLKLKVVCEGVETREQLSFLGDHQADEIQGYYFSRPLPADNFLAFIRNQVKNQAIG</sequence>
<dbReference type="InterPro" id="IPR000160">
    <property type="entry name" value="GGDEF_dom"/>
</dbReference>
<dbReference type="InterPro" id="IPR001789">
    <property type="entry name" value="Sig_transdc_resp-reg_receiver"/>
</dbReference>
<dbReference type="Gene3D" id="3.30.70.270">
    <property type="match status" value="1"/>
</dbReference>
<evidence type="ECO:0000256" key="2">
    <source>
        <dbReference type="SAM" id="Coils"/>
    </source>
</evidence>
<evidence type="ECO:0000259" key="4">
    <source>
        <dbReference type="PROSITE" id="PS50112"/>
    </source>
</evidence>
<reference evidence="8 9" key="1">
    <citation type="journal article" date="2016" name="C (Basel)">
        <title>Selective Growth of and Electricity Production by Marine Exoelectrogenic Bacteria in Self-Aggregated Hydrogel of Microbially Reduced Graphene Oxide.</title>
        <authorList>
            <person name="Yoshida N."/>
            <person name="Goto Y."/>
            <person name="Miyata Y."/>
        </authorList>
    </citation>
    <scope>NUCLEOTIDE SEQUENCE [LARGE SCALE GENOMIC DNA]</scope>
    <source>
        <strain evidence="8 9">NIT-T3</strain>
    </source>
</reference>
<dbReference type="InterPro" id="IPR000014">
    <property type="entry name" value="PAS"/>
</dbReference>
<dbReference type="PROSITE" id="PS50112">
    <property type="entry name" value="PAS"/>
    <property type="match status" value="1"/>
</dbReference>
<dbReference type="Pfam" id="PF00072">
    <property type="entry name" value="Response_reg"/>
    <property type="match status" value="1"/>
</dbReference>
<dbReference type="Gene3D" id="3.30.450.20">
    <property type="entry name" value="PAS domain"/>
    <property type="match status" value="1"/>
</dbReference>
<dbReference type="InterPro" id="IPR043128">
    <property type="entry name" value="Rev_trsase/Diguanyl_cyclase"/>
</dbReference>
<dbReference type="SMART" id="SM00091">
    <property type="entry name" value="PAS"/>
    <property type="match status" value="1"/>
</dbReference>
<dbReference type="Pfam" id="PF00990">
    <property type="entry name" value="GGDEF"/>
    <property type="match status" value="1"/>
</dbReference>
<dbReference type="InterPro" id="IPR013656">
    <property type="entry name" value="PAS_4"/>
</dbReference>
<dbReference type="Proteomes" id="UP001319827">
    <property type="component" value="Chromosome"/>
</dbReference>
<feature type="domain" description="Response regulatory" evidence="3">
    <location>
        <begin position="16"/>
        <end position="132"/>
    </location>
</feature>
<dbReference type="SMART" id="SM00052">
    <property type="entry name" value="EAL"/>
    <property type="match status" value="1"/>
</dbReference>